<comment type="caution">
    <text evidence="3">The sequence shown here is derived from an EMBL/GenBank/DDBJ whole genome shotgun (WGS) entry which is preliminary data.</text>
</comment>
<gene>
    <name evidence="3" type="ORF">HaLaN_26495</name>
</gene>
<dbReference type="InterPro" id="IPR045052">
    <property type="entry name" value="Copine"/>
</dbReference>
<dbReference type="Proteomes" id="UP000485058">
    <property type="component" value="Unassembled WGS sequence"/>
</dbReference>
<feature type="non-terminal residue" evidence="3">
    <location>
        <position position="1"/>
    </location>
</feature>
<protein>
    <submittedName>
        <fullName evidence="3">Copine-3 isoform X1</fullName>
    </submittedName>
</protein>
<sequence length="178" mass="19134">MAIANVLKAYGRKAPHVTNHCFHLNGQADPVCLGIDAVCQAYRHALEVYELSGPTLFAPVIRMACNLAQQPHQTFNYLILLILTDGAIQDIEDTTDALVVASYLPMSVLIVGIGDADFQSMAFLDADDKVLRSTLGRPSERDVVQASGAVSAGSQRQARGMGSDITPSISSHQNHKKS</sequence>
<evidence type="ECO:0000256" key="1">
    <source>
        <dbReference type="SAM" id="MobiDB-lite"/>
    </source>
</evidence>
<keyword evidence="4" id="KW-1185">Reference proteome</keyword>
<dbReference type="GO" id="GO:0005886">
    <property type="term" value="C:plasma membrane"/>
    <property type="evidence" value="ECO:0007669"/>
    <property type="project" value="TreeGrafter"/>
</dbReference>
<reference evidence="3 4" key="1">
    <citation type="submission" date="2020-02" db="EMBL/GenBank/DDBJ databases">
        <title>Draft genome sequence of Haematococcus lacustris strain NIES-144.</title>
        <authorList>
            <person name="Morimoto D."/>
            <person name="Nakagawa S."/>
            <person name="Yoshida T."/>
            <person name="Sawayama S."/>
        </authorList>
    </citation>
    <scope>NUCLEOTIDE SEQUENCE [LARGE SCALE GENOMIC DNA]</scope>
    <source>
        <strain evidence="3 4">NIES-144</strain>
    </source>
</reference>
<evidence type="ECO:0000259" key="2">
    <source>
        <dbReference type="Pfam" id="PF07002"/>
    </source>
</evidence>
<dbReference type="AlphaFoldDB" id="A0A6A0A6R3"/>
<evidence type="ECO:0000313" key="4">
    <source>
        <dbReference type="Proteomes" id="UP000485058"/>
    </source>
</evidence>
<proteinExistence type="predicted"/>
<dbReference type="GO" id="GO:0005544">
    <property type="term" value="F:calcium-dependent phospholipid binding"/>
    <property type="evidence" value="ECO:0007669"/>
    <property type="project" value="InterPro"/>
</dbReference>
<dbReference type="GO" id="GO:0071277">
    <property type="term" value="P:cellular response to calcium ion"/>
    <property type="evidence" value="ECO:0007669"/>
    <property type="project" value="TreeGrafter"/>
</dbReference>
<accession>A0A6A0A6R3</accession>
<dbReference type="Pfam" id="PF07002">
    <property type="entry name" value="Copine"/>
    <property type="match status" value="1"/>
</dbReference>
<feature type="region of interest" description="Disordered" evidence="1">
    <location>
        <begin position="142"/>
        <end position="178"/>
    </location>
</feature>
<organism evidence="3 4">
    <name type="scientific">Haematococcus lacustris</name>
    <name type="common">Green alga</name>
    <name type="synonym">Haematococcus pluvialis</name>
    <dbReference type="NCBI Taxonomy" id="44745"/>
    <lineage>
        <taxon>Eukaryota</taxon>
        <taxon>Viridiplantae</taxon>
        <taxon>Chlorophyta</taxon>
        <taxon>core chlorophytes</taxon>
        <taxon>Chlorophyceae</taxon>
        <taxon>CS clade</taxon>
        <taxon>Chlamydomonadales</taxon>
        <taxon>Haematococcaceae</taxon>
        <taxon>Haematococcus</taxon>
    </lineage>
</organism>
<dbReference type="EMBL" id="BLLF01003731">
    <property type="protein sequence ID" value="GFH28074.1"/>
    <property type="molecule type" value="Genomic_DNA"/>
</dbReference>
<name>A0A6A0A6R3_HAELA</name>
<dbReference type="SUPFAM" id="SSF53300">
    <property type="entry name" value="vWA-like"/>
    <property type="match status" value="1"/>
</dbReference>
<dbReference type="PANTHER" id="PTHR10857">
    <property type="entry name" value="COPINE"/>
    <property type="match status" value="1"/>
</dbReference>
<dbReference type="InterPro" id="IPR010734">
    <property type="entry name" value="Copine_C"/>
</dbReference>
<feature type="domain" description="Copine C-terminal" evidence="2">
    <location>
        <begin position="16"/>
        <end position="145"/>
    </location>
</feature>
<dbReference type="PANTHER" id="PTHR10857:SF106">
    <property type="entry name" value="C2 DOMAIN-CONTAINING PROTEIN"/>
    <property type="match status" value="1"/>
</dbReference>
<dbReference type="InterPro" id="IPR036465">
    <property type="entry name" value="vWFA_dom_sf"/>
</dbReference>
<evidence type="ECO:0000313" key="3">
    <source>
        <dbReference type="EMBL" id="GFH28074.1"/>
    </source>
</evidence>